<dbReference type="InterPro" id="IPR056884">
    <property type="entry name" value="NPHP3-like_N"/>
</dbReference>
<evidence type="ECO:0000313" key="5">
    <source>
        <dbReference type="Proteomes" id="UP000250266"/>
    </source>
</evidence>
<dbReference type="Pfam" id="PF24883">
    <property type="entry name" value="NPHP3_N"/>
    <property type="match status" value="1"/>
</dbReference>
<organism evidence="4 5">
    <name type="scientific">Lepidopterella palustris CBS 459.81</name>
    <dbReference type="NCBI Taxonomy" id="1314670"/>
    <lineage>
        <taxon>Eukaryota</taxon>
        <taxon>Fungi</taxon>
        <taxon>Dikarya</taxon>
        <taxon>Ascomycota</taxon>
        <taxon>Pezizomycotina</taxon>
        <taxon>Dothideomycetes</taxon>
        <taxon>Pleosporomycetidae</taxon>
        <taxon>Mytilinidiales</taxon>
        <taxon>Argynnaceae</taxon>
        <taxon>Lepidopterella</taxon>
    </lineage>
</organism>
<reference evidence="4 5" key="1">
    <citation type="journal article" date="2016" name="Nat. Commun.">
        <title>Ectomycorrhizal ecology is imprinted in the genome of the dominant symbiotic fungus Cenococcum geophilum.</title>
        <authorList>
            <consortium name="DOE Joint Genome Institute"/>
            <person name="Peter M."/>
            <person name="Kohler A."/>
            <person name="Ohm R.A."/>
            <person name="Kuo A."/>
            <person name="Krutzmann J."/>
            <person name="Morin E."/>
            <person name="Arend M."/>
            <person name="Barry K.W."/>
            <person name="Binder M."/>
            <person name="Choi C."/>
            <person name="Clum A."/>
            <person name="Copeland A."/>
            <person name="Grisel N."/>
            <person name="Haridas S."/>
            <person name="Kipfer T."/>
            <person name="LaButti K."/>
            <person name="Lindquist E."/>
            <person name="Lipzen A."/>
            <person name="Maire R."/>
            <person name="Meier B."/>
            <person name="Mihaltcheva S."/>
            <person name="Molinier V."/>
            <person name="Murat C."/>
            <person name="Poggeler S."/>
            <person name="Quandt C.A."/>
            <person name="Sperisen C."/>
            <person name="Tritt A."/>
            <person name="Tisserant E."/>
            <person name="Crous P.W."/>
            <person name="Henrissat B."/>
            <person name="Nehls U."/>
            <person name="Egli S."/>
            <person name="Spatafora J.W."/>
            <person name="Grigoriev I.V."/>
            <person name="Martin F.M."/>
        </authorList>
    </citation>
    <scope>NUCLEOTIDE SEQUENCE [LARGE SCALE GENOMIC DNA]</scope>
    <source>
        <strain evidence="4 5">CBS 459.81</strain>
    </source>
</reference>
<dbReference type="EMBL" id="KV745276">
    <property type="protein sequence ID" value="OCK75764.1"/>
    <property type="molecule type" value="Genomic_DNA"/>
</dbReference>
<dbReference type="Pfam" id="PF00400">
    <property type="entry name" value="WD40"/>
    <property type="match status" value="1"/>
</dbReference>
<feature type="repeat" description="WD" evidence="2">
    <location>
        <begin position="485"/>
        <end position="508"/>
    </location>
</feature>
<dbReference type="InterPro" id="IPR015943">
    <property type="entry name" value="WD40/YVTN_repeat-like_dom_sf"/>
</dbReference>
<dbReference type="PROSITE" id="PS50082">
    <property type="entry name" value="WD_REPEATS_2"/>
    <property type="match status" value="1"/>
</dbReference>
<feature type="domain" description="Nephrocystin 3-like N-terminal" evidence="3">
    <location>
        <begin position="4"/>
        <end position="90"/>
    </location>
</feature>
<protein>
    <recommendedName>
        <fullName evidence="3">Nephrocystin 3-like N-terminal domain-containing protein</fullName>
    </recommendedName>
</protein>
<accession>A0A8E2JAT3</accession>
<evidence type="ECO:0000256" key="1">
    <source>
        <dbReference type="ARBA" id="ARBA00022737"/>
    </source>
</evidence>
<dbReference type="Gene3D" id="2.130.10.10">
    <property type="entry name" value="YVTN repeat-like/Quinoprotein amine dehydrogenase"/>
    <property type="match status" value="1"/>
</dbReference>
<dbReference type="PANTHER" id="PTHR10039">
    <property type="entry name" value="AMELOGENIN"/>
    <property type="match status" value="1"/>
</dbReference>
<evidence type="ECO:0000313" key="4">
    <source>
        <dbReference type="EMBL" id="OCK75764.1"/>
    </source>
</evidence>
<dbReference type="InterPro" id="IPR001680">
    <property type="entry name" value="WD40_rpt"/>
</dbReference>
<evidence type="ECO:0000256" key="2">
    <source>
        <dbReference type="PROSITE-ProRule" id="PRU00221"/>
    </source>
</evidence>
<dbReference type="PANTHER" id="PTHR10039:SF14">
    <property type="entry name" value="NACHT DOMAIN-CONTAINING PROTEIN"/>
    <property type="match status" value="1"/>
</dbReference>
<dbReference type="InterPro" id="IPR036322">
    <property type="entry name" value="WD40_repeat_dom_sf"/>
</dbReference>
<sequence length="508" mass="57149">MHIPLVQRHICDAVKQQNNIANLSLADQWHRLVLGPLSKLESSQTTSSYVIVIDALDECEGERDVRVILQLSAESRSLHAVKLRILITSRPEIPIQYGFYQIPMAKHHDFVLHNIEAAVVDGDIFLFLKCHLGVIGQQFGHGAGWPGEEISRRLVWRAGGLFIWAATACRFVSDGRQFAAKRLEMILGGRGSTSAPEQYLNELYTTVLRNSIHQDWMEEEKEEMYSKLQYILGSIVVLLSPLSTVSLSKLLHLSGNQVDQTLQDLQAILDIPKDPNISIRLHHPSFRDFLLDANRCRDAHFLVHESQAHNLLAAECIQLMSNALRRDICGVNAPGTLATELEQGHLQRCITPELQYACLYWVEHLVKGGSRLSDNNQVDCFLQEHLLHWCEALGWMERMQEGIVAIATLESLAAVSNYTFVHDAKRFMMYNRSTVELAPLQVYSSALMFSPEKSVVRQKFQDCIPCSVRMISQADSNWRSLLQTLEGHSGWVSAVAFSPDGSQLASAS</sequence>
<keyword evidence="5" id="KW-1185">Reference proteome</keyword>
<dbReference type="AlphaFoldDB" id="A0A8E2JAT3"/>
<proteinExistence type="predicted"/>
<dbReference type="PROSITE" id="PS50294">
    <property type="entry name" value="WD_REPEATS_REGION"/>
    <property type="match status" value="1"/>
</dbReference>
<keyword evidence="1" id="KW-0677">Repeat</keyword>
<feature type="non-terminal residue" evidence="4">
    <location>
        <position position="1"/>
    </location>
</feature>
<evidence type="ECO:0000259" key="3">
    <source>
        <dbReference type="Pfam" id="PF24883"/>
    </source>
</evidence>
<dbReference type="OrthoDB" id="674604at2759"/>
<dbReference type="SUPFAM" id="SSF50978">
    <property type="entry name" value="WD40 repeat-like"/>
    <property type="match status" value="1"/>
</dbReference>
<keyword evidence="2" id="KW-0853">WD repeat</keyword>
<name>A0A8E2JAT3_9PEZI</name>
<dbReference type="Proteomes" id="UP000250266">
    <property type="component" value="Unassembled WGS sequence"/>
</dbReference>
<gene>
    <name evidence="4" type="ORF">K432DRAFT_307791</name>
</gene>